<evidence type="ECO:0000313" key="5">
    <source>
        <dbReference type="Proteomes" id="UP000650466"/>
    </source>
</evidence>
<feature type="signal peptide" evidence="3">
    <location>
        <begin position="1"/>
        <end position="22"/>
    </location>
</feature>
<accession>A0A926QIV2</accession>
<dbReference type="AlphaFoldDB" id="A0A926QIV2"/>
<dbReference type="EMBL" id="JACVVD010000003">
    <property type="protein sequence ID" value="MBD0380905.1"/>
    <property type="molecule type" value="Genomic_DNA"/>
</dbReference>
<dbReference type="PANTHER" id="PTHR43649:SF33">
    <property type="entry name" value="POLYGALACTURONAN_RHAMNOGALACTURONAN-BINDING PROTEIN YTCQ"/>
    <property type="match status" value="1"/>
</dbReference>
<reference evidence="4" key="1">
    <citation type="submission" date="2020-09" db="EMBL/GenBank/DDBJ databases">
        <title>Draft Genome Sequence of Paenibacillus sp. WST5.</title>
        <authorList>
            <person name="Bao Z."/>
        </authorList>
    </citation>
    <scope>NUCLEOTIDE SEQUENCE</scope>
    <source>
        <strain evidence="4">WST5</strain>
    </source>
</reference>
<dbReference type="Proteomes" id="UP000650466">
    <property type="component" value="Unassembled WGS sequence"/>
</dbReference>
<keyword evidence="1 3" id="KW-0732">Signal</keyword>
<proteinExistence type="predicted"/>
<evidence type="ECO:0000313" key="4">
    <source>
        <dbReference type="EMBL" id="MBD0380905.1"/>
    </source>
</evidence>
<organism evidence="4 5">
    <name type="scientific">Paenibacillus sedimenti</name>
    <dbReference type="NCBI Taxonomy" id="2770274"/>
    <lineage>
        <taxon>Bacteria</taxon>
        <taxon>Bacillati</taxon>
        <taxon>Bacillota</taxon>
        <taxon>Bacilli</taxon>
        <taxon>Bacillales</taxon>
        <taxon>Paenibacillaceae</taxon>
        <taxon>Paenibacillus</taxon>
    </lineage>
</organism>
<dbReference type="Gene3D" id="3.40.190.10">
    <property type="entry name" value="Periplasmic binding protein-like II"/>
    <property type="match status" value="3"/>
</dbReference>
<protein>
    <submittedName>
        <fullName evidence="4">Extracellular solute-binding protein</fullName>
    </submittedName>
</protein>
<sequence>MQRKRKIFALSAVTVLSLAATACGSNNPVESPTPSASSASTSTSSSTSTSKPDPLAKYDPPIEVTSARLVDSNFKFREGDSIDNNPWTKGYEKELGIKLKNIWTVTGTQPQYDQKLNLSIASGDLPDTFQVNAVQLKQLVEANQLEDLTKSYADYISPLAKQYYEADGGTALKSATFGGKLLAIPQLRSLPDGAPILFVRMDWLKKLNLPEPKTMDDVFKIAEAFATKDPDGNGKNDTYGLPITKDFDYFEGIANAFHAYTQKMWIKDSTGKLAPGHIQPEMKNALARMQQMYKSGQMDPEFGVKDFGKVSQDIAAGKFGIFFSGPAAPIVPLQSGKDKDPNMDWKSFPIPSIDGKPANGQLLSNISNYVVVKKGVKNPEALIKLINFTTEKIDGKTADLKTYSKGDDGIEIFKYRYAFAADVYKNVNAYRHIKEALEKNDPSKLKPDEKLSYDRILLFRGGDSKWWNMERVFGPTGSFGITDYYDNNKLFMKTEFYGAATPTMAEKQSSLDKLQQETFTKIIMGTSSIDEFNTFVDNWKKLGGEAIIKEVNDWKMKQ</sequence>
<evidence type="ECO:0000256" key="2">
    <source>
        <dbReference type="SAM" id="MobiDB-lite"/>
    </source>
</evidence>
<feature type="region of interest" description="Disordered" evidence="2">
    <location>
        <begin position="23"/>
        <end position="60"/>
    </location>
</feature>
<dbReference type="RefSeq" id="WP_188174652.1">
    <property type="nucleotide sequence ID" value="NZ_JACVVD010000003.1"/>
</dbReference>
<dbReference type="SUPFAM" id="SSF53850">
    <property type="entry name" value="Periplasmic binding protein-like II"/>
    <property type="match status" value="1"/>
</dbReference>
<dbReference type="PROSITE" id="PS51257">
    <property type="entry name" value="PROKAR_LIPOPROTEIN"/>
    <property type="match status" value="1"/>
</dbReference>
<dbReference type="CDD" id="cd13580">
    <property type="entry name" value="PBP2_AlgQ_like_1"/>
    <property type="match status" value="1"/>
</dbReference>
<feature type="compositionally biased region" description="Low complexity" evidence="2">
    <location>
        <begin position="32"/>
        <end position="50"/>
    </location>
</feature>
<name>A0A926QIV2_9BACL</name>
<gene>
    <name evidence="4" type="ORF">ICC18_12310</name>
</gene>
<evidence type="ECO:0000256" key="3">
    <source>
        <dbReference type="SAM" id="SignalP"/>
    </source>
</evidence>
<evidence type="ECO:0000256" key="1">
    <source>
        <dbReference type="ARBA" id="ARBA00022729"/>
    </source>
</evidence>
<comment type="caution">
    <text evidence="4">The sequence shown here is derived from an EMBL/GenBank/DDBJ whole genome shotgun (WGS) entry which is preliminary data.</text>
</comment>
<dbReference type="InterPro" id="IPR050490">
    <property type="entry name" value="Bact_solute-bd_prot1"/>
</dbReference>
<keyword evidence="5" id="KW-1185">Reference proteome</keyword>
<dbReference type="PANTHER" id="PTHR43649">
    <property type="entry name" value="ARABINOSE-BINDING PROTEIN-RELATED"/>
    <property type="match status" value="1"/>
</dbReference>
<feature type="chain" id="PRO_5039198029" evidence="3">
    <location>
        <begin position="23"/>
        <end position="558"/>
    </location>
</feature>